<comment type="caution">
    <text evidence="3">The sequence shown here is derived from an EMBL/GenBank/DDBJ whole genome shotgun (WGS) entry which is preliminary data.</text>
</comment>
<feature type="non-terminal residue" evidence="3">
    <location>
        <position position="1"/>
    </location>
</feature>
<proteinExistence type="predicted"/>
<dbReference type="Pfam" id="PF13385">
    <property type="entry name" value="Laminin_G_3"/>
    <property type="match status" value="1"/>
</dbReference>
<dbReference type="OrthoDB" id="10030431at2759"/>
<gene>
    <name evidence="3" type="ORF">PACLA_8A075726</name>
</gene>
<name>A0A6S7LUD0_PARCT</name>
<evidence type="ECO:0000313" key="4">
    <source>
        <dbReference type="Proteomes" id="UP001152795"/>
    </source>
</evidence>
<evidence type="ECO:0000313" key="3">
    <source>
        <dbReference type="EMBL" id="CAB4044992.1"/>
    </source>
</evidence>
<protein>
    <submittedName>
        <fullName evidence="3">Uncharacterized protein</fullName>
    </submittedName>
</protein>
<evidence type="ECO:0000256" key="2">
    <source>
        <dbReference type="ARBA" id="ARBA00023157"/>
    </source>
</evidence>
<dbReference type="SUPFAM" id="SSF49899">
    <property type="entry name" value="Concanavalin A-like lectins/glucanases"/>
    <property type="match status" value="1"/>
</dbReference>
<sequence length="226" mass="25741">HIIEPDPCGADVIAYYTFDRSFRDVCFGHNAQKDGSFPEQPPTGIMNAAVRFGGDTLTRLRVPSLNGYPWGSKFSVSFWFKAFWFTEKNIRGLINNGLVSNGTGSWEIYLNTDHSIGASVVTSHSAKTWPRITETAVDHWHHLVMTYDGKTINFYLNNHLKLTDSECCHGDIVSKNSDVVLGHSGKNHRYGDYHYHDFHGYIDEMKLFKRALTAHEVLKLYRLKVV</sequence>
<dbReference type="AlphaFoldDB" id="A0A6S7LUD0"/>
<reference evidence="3" key="1">
    <citation type="submission" date="2020-04" db="EMBL/GenBank/DDBJ databases">
        <authorList>
            <person name="Alioto T."/>
            <person name="Alioto T."/>
            <person name="Gomez Garrido J."/>
        </authorList>
    </citation>
    <scope>NUCLEOTIDE SEQUENCE</scope>
    <source>
        <strain evidence="3">A484AB</strain>
    </source>
</reference>
<keyword evidence="4" id="KW-1185">Reference proteome</keyword>
<evidence type="ECO:0000256" key="1">
    <source>
        <dbReference type="ARBA" id="ARBA00022729"/>
    </source>
</evidence>
<keyword evidence="2" id="KW-1015">Disulfide bond</keyword>
<dbReference type="InterPro" id="IPR006558">
    <property type="entry name" value="LamG-like"/>
</dbReference>
<organism evidence="3 4">
    <name type="scientific">Paramuricea clavata</name>
    <name type="common">Red gorgonian</name>
    <name type="synonym">Violescent sea-whip</name>
    <dbReference type="NCBI Taxonomy" id="317549"/>
    <lineage>
        <taxon>Eukaryota</taxon>
        <taxon>Metazoa</taxon>
        <taxon>Cnidaria</taxon>
        <taxon>Anthozoa</taxon>
        <taxon>Octocorallia</taxon>
        <taxon>Malacalcyonacea</taxon>
        <taxon>Plexauridae</taxon>
        <taxon>Paramuricea</taxon>
    </lineage>
</organism>
<dbReference type="Proteomes" id="UP001152795">
    <property type="component" value="Unassembled WGS sequence"/>
</dbReference>
<dbReference type="EMBL" id="CACRXK020037150">
    <property type="protein sequence ID" value="CAB4044992.1"/>
    <property type="molecule type" value="Genomic_DNA"/>
</dbReference>
<dbReference type="SMART" id="SM00560">
    <property type="entry name" value="LamGL"/>
    <property type="match status" value="1"/>
</dbReference>
<dbReference type="Gene3D" id="2.60.120.200">
    <property type="match status" value="1"/>
</dbReference>
<keyword evidence="1" id="KW-0732">Signal</keyword>
<dbReference type="InterPro" id="IPR013320">
    <property type="entry name" value="ConA-like_dom_sf"/>
</dbReference>
<accession>A0A6S7LUD0</accession>